<sequence>MKTAATLAAIQAINSTNLRTKFHEDWAINVTSRVSTSKAAPPTYGHIFQQTKTIFKLSLAIIKTNIQTKFHEDWTINVTPRVLTIKTTLPSGGHVFVPNGTIFKLNGRIQETNVLTKFHEDWTKNVTSKAFTCFHLTHIKKNAPPPGGHVLSLIWTIFELVRDISETNVLTMFHDDWAKIVTSRVFTRNTALPPGGHVFQWTEIIFELNQHIIKLNILTQFEHQIFELSRGIIGTNVLTKFHEDRTINVASRVFTRQNIEDERRTTDNGLWTKGDHKSSP</sequence>
<name>A0A9D4GDG7_DREPO</name>
<reference evidence="1" key="2">
    <citation type="submission" date="2020-11" db="EMBL/GenBank/DDBJ databases">
        <authorList>
            <person name="McCartney M.A."/>
            <person name="Auch B."/>
            <person name="Kono T."/>
            <person name="Mallez S."/>
            <person name="Becker A."/>
            <person name="Gohl D.M."/>
            <person name="Silverstein K.A.T."/>
            <person name="Koren S."/>
            <person name="Bechman K.B."/>
            <person name="Herman A."/>
            <person name="Abrahante J.E."/>
            <person name="Garbe J."/>
        </authorList>
    </citation>
    <scope>NUCLEOTIDE SEQUENCE</scope>
    <source>
        <strain evidence="1">Duluth1</strain>
        <tissue evidence="1">Whole animal</tissue>
    </source>
</reference>
<reference evidence="1" key="1">
    <citation type="journal article" date="2019" name="bioRxiv">
        <title>The Genome of the Zebra Mussel, Dreissena polymorpha: A Resource for Invasive Species Research.</title>
        <authorList>
            <person name="McCartney M.A."/>
            <person name="Auch B."/>
            <person name="Kono T."/>
            <person name="Mallez S."/>
            <person name="Zhang Y."/>
            <person name="Obille A."/>
            <person name="Becker A."/>
            <person name="Abrahante J.E."/>
            <person name="Garbe J."/>
            <person name="Badalamenti J.P."/>
            <person name="Herman A."/>
            <person name="Mangelson H."/>
            <person name="Liachko I."/>
            <person name="Sullivan S."/>
            <person name="Sone E.D."/>
            <person name="Koren S."/>
            <person name="Silverstein K.A.T."/>
            <person name="Beckman K.B."/>
            <person name="Gohl D.M."/>
        </authorList>
    </citation>
    <scope>NUCLEOTIDE SEQUENCE</scope>
    <source>
        <strain evidence="1">Duluth1</strain>
        <tissue evidence="1">Whole animal</tissue>
    </source>
</reference>
<gene>
    <name evidence="1" type="ORF">DPMN_143788</name>
</gene>
<protein>
    <submittedName>
        <fullName evidence="1">Uncharacterized protein</fullName>
    </submittedName>
</protein>
<organism evidence="1 2">
    <name type="scientific">Dreissena polymorpha</name>
    <name type="common">Zebra mussel</name>
    <name type="synonym">Mytilus polymorpha</name>
    <dbReference type="NCBI Taxonomy" id="45954"/>
    <lineage>
        <taxon>Eukaryota</taxon>
        <taxon>Metazoa</taxon>
        <taxon>Spiralia</taxon>
        <taxon>Lophotrochozoa</taxon>
        <taxon>Mollusca</taxon>
        <taxon>Bivalvia</taxon>
        <taxon>Autobranchia</taxon>
        <taxon>Heteroconchia</taxon>
        <taxon>Euheterodonta</taxon>
        <taxon>Imparidentia</taxon>
        <taxon>Neoheterodontei</taxon>
        <taxon>Myida</taxon>
        <taxon>Dreissenoidea</taxon>
        <taxon>Dreissenidae</taxon>
        <taxon>Dreissena</taxon>
    </lineage>
</organism>
<proteinExistence type="predicted"/>
<dbReference type="AlphaFoldDB" id="A0A9D4GDG7"/>
<evidence type="ECO:0000313" key="2">
    <source>
        <dbReference type="Proteomes" id="UP000828390"/>
    </source>
</evidence>
<evidence type="ECO:0000313" key="1">
    <source>
        <dbReference type="EMBL" id="KAH3815266.1"/>
    </source>
</evidence>
<comment type="caution">
    <text evidence="1">The sequence shown here is derived from an EMBL/GenBank/DDBJ whole genome shotgun (WGS) entry which is preliminary data.</text>
</comment>
<keyword evidence="2" id="KW-1185">Reference proteome</keyword>
<dbReference type="EMBL" id="JAIWYP010000006">
    <property type="protein sequence ID" value="KAH3815266.1"/>
    <property type="molecule type" value="Genomic_DNA"/>
</dbReference>
<dbReference type="Proteomes" id="UP000828390">
    <property type="component" value="Unassembled WGS sequence"/>
</dbReference>
<accession>A0A9D4GDG7</accession>